<keyword evidence="1" id="KW-0472">Membrane</keyword>
<feature type="transmembrane region" description="Helical" evidence="1">
    <location>
        <begin position="156"/>
        <end position="174"/>
    </location>
</feature>
<accession>A0ABV2ETF7</accession>
<feature type="transmembrane region" description="Helical" evidence="1">
    <location>
        <begin position="120"/>
        <end position="144"/>
    </location>
</feature>
<evidence type="ECO:0000256" key="1">
    <source>
        <dbReference type="SAM" id="Phobius"/>
    </source>
</evidence>
<keyword evidence="1" id="KW-1133">Transmembrane helix</keyword>
<evidence type="ECO:0000313" key="3">
    <source>
        <dbReference type="Proteomes" id="UP001549134"/>
    </source>
</evidence>
<sequence length="228" mass="26410">MTEFFTNHISQGPDLSSFEQMGFILLLLCFLFLSLKFYQKRWFRGLFYILLAIQVVSLYTWYIVQSIPLFESLPFYHCRLAILVLLFGKPGAIKRYFAYLGLFGSVLAFLHPVFDPYPFPHLTFFTYVVGHYALAVNALVYLLGEQSFEKLSLKQILSWTLLMNSVIFMVNIFTGGNYGFLSHLPLVNSQKASLNFFVVNLGLVLAIEMTQVAFLSYWKKHEVFILQE</sequence>
<dbReference type="NCBIfam" id="TIGR02206">
    <property type="entry name" value="intg_mem_TP0381"/>
    <property type="match status" value="1"/>
</dbReference>
<dbReference type="InterPro" id="IPR011737">
    <property type="entry name" value="CHP02206_TP0381"/>
</dbReference>
<keyword evidence="1" id="KW-0812">Transmembrane</keyword>
<feature type="transmembrane region" description="Helical" evidence="1">
    <location>
        <begin position="45"/>
        <end position="63"/>
    </location>
</feature>
<dbReference type="GeneID" id="78826731"/>
<comment type="caution">
    <text evidence="2">The sequence shown here is derived from an EMBL/GenBank/DDBJ whole genome shotgun (WGS) entry which is preliminary data.</text>
</comment>
<feature type="transmembrane region" description="Helical" evidence="1">
    <location>
        <begin position="20"/>
        <end position="38"/>
    </location>
</feature>
<dbReference type="Proteomes" id="UP001549134">
    <property type="component" value="Unassembled WGS sequence"/>
</dbReference>
<keyword evidence="3" id="KW-1185">Reference proteome</keyword>
<gene>
    <name evidence="2" type="ORF">ABID50_001053</name>
</gene>
<proteinExistence type="predicted"/>
<feature type="transmembrane region" description="Helical" evidence="1">
    <location>
        <begin position="194"/>
        <end position="218"/>
    </location>
</feature>
<feature type="transmembrane region" description="Helical" evidence="1">
    <location>
        <begin position="69"/>
        <end position="87"/>
    </location>
</feature>
<reference evidence="2 3" key="1">
    <citation type="submission" date="2024-06" db="EMBL/GenBank/DDBJ databases">
        <title>Genomic Encyclopedia of Type Strains, Phase IV (KMG-IV): sequencing the most valuable type-strain genomes for metagenomic binning, comparative biology and taxonomic classification.</title>
        <authorList>
            <person name="Goeker M."/>
        </authorList>
    </citation>
    <scope>NUCLEOTIDE SEQUENCE [LARGE SCALE GENOMIC DNA]</scope>
    <source>
        <strain evidence="2 3">DSM 29126</strain>
    </source>
</reference>
<feature type="transmembrane region" description="Helical" evidence="1">
    <location>
        <begin position="96"/>
        <end position="114"/>
    </location>
</feature>
<organism evidence="2 3">
    <name type="scientific">Streptococcus parasuis</name>
    <dbReference type="NCBI Taxonomy" id="1501662"/>
    <lineage>
        <taxon>Bacteria</taxon>
        <taxon>Bacillati</taxon>
        <taxon>Bacillota</taxon>
        <taxon>Bacilli</taxon>
        <taxon>Lactobacillales</taxon>
        <taxon>Streptococcaceae</taxon>
        <taxon>Streptococcus</taxon>
    </lineage>
</organism>
<name>A0ABV2ETF7_9STRE</name>
<protein>
    <submittedName>
        <fullName evidence="2">Integral membrane protein (TIGR02206 family)</fullName>
    </submittedName>
</protein>
<dbReference type="Pfam" id="PF14808">
    <property type="entry name" value="TMEM164"/>
    <property type="match status" value="1"/>
</dbReference>
<dbReference type="EMBL" id="JBEPLX010000009">
    <property type="protein sequence ID" value="MET3533897.1"/>
    <property type="molecule type" value="Genomic_DNA"/>
</dbReference>
<dbReference type="RefSeq" id="WP_024396191.1">
    <property type="nucleotide sequence ID" value="NZ_AP024276.1"/>
</dbReference>
<evidence type="ECO:0000313" key="2">
    <source>
        <dbReference type="EMBL" id="MET3533897.1"/>
    </source>
</evidence>